<keyword evidence="9" id="KW-0597">Phosphoprotein</keyword>
<evidence type="ECO:0000256" key="6">
    <source>
        <dbReference type="ARBA" id="ARBA00012306"/>
    </source>
</evidence>
<keyword evidence="17" id="KW-0456">Lyase</keyword>
<name>A0A455BYP0_PHYMC</name>
<keyword evidence="14" id="KW-0210">Decarboxylase</keyword>
<dbReference type="HAMAP" id="MF_00452">
    <property type="entry name" value="PEPCK_GTP"/>
    <property type="match status" value="1"/>
</dbReference>
<dbReference type="Proteomes" id="UP000248484">
    <property type="component" value="Chromosome 14"/>
</dbReference>
<proteinExistence type="inferred from homology"/>
<evidence type="ECO:0000256" key="7">
    <source>
        <dbReference type="ARBA" id="ARBA00022432"/>
    </source>
</evidence>
<dbReference type="FunFam" id="2.170.8.10:FF:000006">
    <property type="entry name" value="Phosphoenolpyruvate carboxykinase, cytosolic [GTP]"/>
    <property type="match status" value="1"/>
</dbReference>
<evidence type="ECO:0000256" key="15">
    <source>
        <dbReference type="ARBA" id="ARBA00023134"/>
    </source>
</evidence>
<dbReference type="InterPro" id="IPR008209">
    <property type="entry name" value="PEP_carboxykinase_GTP"/>
</dbReference>
<dbReference type="GO" id="GO:0006107">
    <property type="term" value="P:oxaloacetate metabolic process"/>
    <property type="evidence" value="ECO:0007669"/>
    <property type="project" value="TreeGrafter"/>
</dbReference>
<dbReference type="GO" id="GO:0004613">
    <property type="term" value="F:phosphoenolpyruvate carboxykinase (GTP) activity"/>
    <property type="evidence" value="ECO:0007669"/>
    <property type="project" value="UniProtKB-EC"/>
</dbReference>
<dbReference type="GO" id="GO:0030145">
    <property type="term" value="F:manganese ion binding"/>
    <property type="evidence" value="ECO:0007669"/>
    <property type="project" value="TreeGrafter"/>
</dbReference>
<organism evidence="24 25">
    <name type="scientific">Physeter macrocephalus</name>
    <name type="common">Sperm whale</name>
    <name type="synonym">Physeter catodon</name>
    <dbReference type="NCBI Taxonomy" id="9755"/>
    <lineage>
        <taxon>Eukaryota</taxon>
        <taxon>Metazoa</taxon>
        <taxon>Chordata</taxon>
        <taxon>Craniata</taxon>
        <taxon>Vertebrata</taxon>
        <taxon>Euteleostomi</taxon>
        <taxon>Mammalia</taxon>
        <taxon>Eutheria</taxon>
        <taxon>Laurasiatheria</taxon>
        <taxon>Artiodactyla</taxon>
        <taxon>Whippomorpha</taxon>
        <taxon>Cetacea</taxon>
        <taxon>Odontoceti</taxon>
        <taxon>Physeteridae</taxon>
        <taxon>Physeter</taxon>
    </lineage>
</organism>
<keyword evidence="15" id="KW-0342">GTP-binding</keyword>
<evidence type="ECO:0000256" key="20">
    <source>
        <dbReference type="ARBA" id="ARBA00047291"/>
    </source>
</evidence>
<keyword evidence="24" id="KW-1185">Reference proteome</keyword>
<evidence type="ECO:0000256" key="2">
    <source>
        <dbReference type="ARBA" id="ARBA00004496"/>
    </source>
</evidence>
<accession>A0A455BYP0</accession>
<dbReference type="CTD" id="5105"/>
<dbReference type="GO" id="GO:0071549">
    <property type="term" value="P:cellular response to dexamethasone stimulus"/>
    <property type="evidence" value="ECO:0007669"/>
    <property type="project" value="TreeGrafter"/>
</dbReference>
<evidence type="ECO:0000256" key="17">
    <source>
        <dbReference type="ARBA" id="ARBA00023239"/>
    </source>
</evidence>
<evidence type="ECO:0000256" key="8">
    <source>
        <dbReference type="ARBA" id="ARBA00022490"/>
    </source>
</evidence>
<keyword evidence="8" id="KW-0963">Cytoplasm</keyword>
<comment type="catalytic activity">
    <reaction evidence="20">
        <text>oxaloacetate + GTP = phosphoenolpyruvate + GDP + CO2</text>
        <dbReference type="Rhea" id="RHEA:10388"/>
        <dbReference type="ChEBI" id="CHEBI:16452"/>
        <dbReference type="ChEBI" id="CHEBI:16526"/>
        <dbReference type="ChEBI" id="CHEBI:37565"/>
        <dbReference type="ChEBI" id="CHEBI:58189"/>
        <dbReference type="ChEBI" id="CHEBI:58702"/>
        <dbReference type="EC" id="4.1.1.32"/>
    </reaction>
    <physiologicalReaction direction="left-to-right" evidence="20">
        <dbReference type="Rhea" id="RHEA:10389"/>
    </physiologicalReaction>
    <physiologicalReaction direction="right-to-left" evidence="20">
        <dbReference type="Rhea" id="RHEA:10390"/>
    </physiologicalReaction>
</comment>
<dbReference type="Gene3D" id="3.90.228.20">
    <property type="match status" value="1"/>
</dbReference>
<evidence type="ECO:0000256" key="11">
    <source>
        <dbReference type="ARBA" id="ARBA00022723"/>
    </source>
</evidence>
<evidence type="ECO:0000259" key="22">
    <source>
        <dbReference type="Pfam" id="PF00821"/>
    </source>
</evidence>
<dbReference type="FunFam" id="3.90.228.20:FF:000005">
    <property type="entry name" value="Phosphoenolpyruvate carboxykinase [GTP], mitochondrial"/>
    <property type="match status" value="1"/>
</dbReference>
<evidence type="ECO:0000256" key="18">
    <source>
        <dbReference type="ARBA" id="ARBA00040372"/>
    </source>
</evidence>
<dbReference type="RefSeq" id="XP_028354169.1">
    <property type="nucleotide sequence ID" value="XM_028498368.1"/>
</dbReference>
<dbReference type="SUPFAM" id="SSF53795">
    <property type="entry name" value="PEP carboxykinase-like"/>
    <property type="match status" value="1"/>
</dbReference>
<dbReference type="GO" id="GO:0005829">
    <property type="term" value="C:cytosol"/>
    <property type="evidence" value="ECO:0007669"/>
    <property type="project" value="TreeGrafter"/>
</dbReference>
<evidence type="ECO:0000256" key="12">
    <source>
        <dbReference type="ARBA" id="ARBA00022741"/>
    </source>
</evidence>
<protein>
    <recommendedName>
        <fullName evidence="18">Phosphoenolpyruvate carboxykinase, cytosolic [GTP]</fullName>
        <ecNumber evidence="6">4.1.1.32</ecNumber>
    </recommendedName>
    <alternativeName>
        <fullName evidence="19">Serine-protein kinase PCK1</fullName>
    </alternativeName>
</protein>
<dbReference type="Gene3D" id="2.170.8.10">
    <property type="entry name" value="Phosphoenolpyruvate Carboxykinase, domain 2"/>
    <property type="match status" value="1"/>
</dbReference>
<gene>
    <name evidence="25" type="primary">PCK1</name>
</gene>
<dbReference type="GO" id="GO:0042594">
    <property type="term" value="P:response to starvation"/>
    <property type="evidence" value="ECO:0007669"/>
    <property type="project" value="TreeGrafter"/>
</dbReference>
<dbReference type="InterPro" id="IPR035078">
    <property type="entry name" value="PEP_carboxykinase_GTP_N"/>
</dbReference>
<dbReference type="GO" id="GO:0019543">
    <property type="term" value="P:propionate catabolic process"/>
    <property type="evidence" value="ECO:0007669"/>
    <property type="project" value="TreeGrafter"/>
</dbReference>
<evidence type="ECO:0000256" key="14">
    <source>
        <dbReference type="ARBA" id="ARBA00022793"/>
    </source>
</evidence>
<feature type="domain" description="Phosphoenolpyruvate carboxykinase GTP-utilising N-terminal" evidence="23">
    <location>
        <begin position="118"/>
        <end position="345"/>
    </location>
</feature>
<dbReference type="GO" id="GO:0005525">
    <property type="term" value="F:GTP binding"/>
    <property type="evidence" value="ECO:0007669"/>
    <property type="project" value="UniProtKB-KW"/>
</dbReference>
<dbReference type="PROSITE" id="PS00505">
    <property type="entry name" value="PEPCK_GTP"/>
    <property type="match status" value="1"/>
</dbReference>
<dbReference type="GeneID" id="102990592"/>
<dbReference type="GO" id="GO:0070365">
    <property type="term" value="P:hepatocyte differentiation"/>
    <property type="evidence" value="ECO:0007669"/>
    <property type="project" value="TreeGrafter"/>
</dbReference>
<dbReference type="Pfam" id="PF00821">
    <property type="entry name" value="PEPCK_GTP"/>
    <property type="match status" value="1"/>
</dbReference>
<evidence type="ECO:0000259" key="23">
    <source>
        <dbReference type="Pfam" id="PF17297"/>
    </source>
</evidence>
<dbReference type="GO" id="GO:0016301">
    <property type="term" value="F:kinase activity"/>
    <property type="evidence" value="ECO:0007669"/>
    <property type="project" value="UniProtKB-KW"/>
</dbReference>
<evidence type="ECO:0000313" key="24">
    <source>
        <dbReference type="Proteomes" id="UP000248484"/>
    </source>
</evidence>
<reference evidence="25" key="1">
    <citation type="submission" date="2025-08" db="UniProtKB">
        <authorList>
            <consortium name="RefSeq"/>
        </authorList>
    </citation>
    <scope>IDENTIFICATION</scope>
    <source>
        <tissue evidence="25">Muscle</tissue>
    </source>
</reference>
<keyword evidence="13" id="KW-0418">Kinase</keyword>
<evidence type="ECO:0000256" key="21">
    <source>
        <dbReference type="ARBA" id="ARBA00049257"/>
    </source>
</evidence>
<dbReference type="InterPro" id="IPR018091">
    <property type="entry name" value="PEP_carboxykin_GTP_CS"/>
</dbReference>
<dbReference type="PANTHER" id="PTHR11561">
    <property type="entry name" value="PHOSPHOENOLPYRUVATE CARBOXYKINASE"/>
    <property type="match status" value="1"/>
</dbReference>
<dbReference type="UniPathway" id="UPA00138"/>
<dbReference type="FunFam" id="3.40.449.10:FF:000003">
    <property type="entry name" value="Phosphoenolpyruvate carboxykinase, cytosolic [GTP]"/>
    <property type="match status" value="1"/>
</dbReference>
<dbReference type="SUPFAM" id="SSF68923">
    <property type="entry name" value="PEP carboxykinase N-terminal domain"/>
    <property type="match status" value="1"/>
</dbReference>
<keyword evidence="10" id="KW-0808">Transferase</keyword>
<dbReference type="KEGG" id="pcad:102990592"/>
<evidence type="ECO:0000256" key="9">
    <source>
        <dbReference type="ARBA" id="ARBA00022553"/>
    </source>
</evidence>
<dbReference type="AlphaFoldDB" id="A0A455BYP0"/>
<evidence type="ECO:0000256" key="3">
    <source>
        <dbReference type="ARBA" id="ARBA00004742"/>
    </source>
</evidence>
<dbReference type="InterPro" id="IPR008210">
    <property type="entry name" value="PEP_carboxykinase_N"/>
</dbReference>
<feature type="domain" description="Phosphoenolpyruvate carboxykinase C-terminal P-loop" evidence="22">
    <location>
        <begin position="349"/>
        <end position="707"/>
    </location>
</feature>
<dbReference type="FunCoup" id="A0A455BYP0">
    <property type="interactions" value="190"/>
</dbReference>
<sequence>MLVVLSHYISRHPWDSLANLPLKDVSLWSLCGAFFQKVEPSPDRLARCNADKARGVGGHPWLFLLRKPVLFLWREPWRPCPSAQPRPAEMPPQLSDGLSYSAKVVQGTLDSLPQAVREFVESNAKLCRPDQIHICDGSEDENRQLLGHMEEAGVIKRLRKYDNCWLALTDPRDVARIESKTVIITQEQRDTVPIPKTGLSQLGRWMSEEDFEKAFNARFPGCMKGRTMYVVPFSMGPLGSPLSRIGVELTDSPYVVASMRIMTRMGAPVLEALGDGEFVKCLHSVGCPLPLKKPLVNNWACNPEIPLIAHLPDRREIISFGSGYGGNSLLGKKCFALRMASRLAKEEGWLAEHMLILGITNPKGQKKYFAAAFPSACGKTNLAMMSPTLPGWKVECVGDDIAWMKLDQQGNLRAINPENGFFGVAPGTSMKTNPNAIKTIQKNTIFTNVAETSDGGVYWEGIDQPLASGIKLISWKGKEWDPKDGEPCAHPNSRFCTPASQCPIIDPDWESPDGVPIEAIIFGGRRPVGIPLVYEALSWQHGVFVGAAMRSEGTAAAEHKGKGIMHDPFAMRPFFGYNFGQYLAHWLSMARRPEAKLPKIFHVNWFRKDKAGRFLWPGFGENSRVLEWMFARVGGEGGAKLTPIGYIPDEGALDLRGLGDVSMKELFHISKEFWEEEVEDIQKYLEEQVNADLPREIESEVLALKQRISRM</sequence>
<dbReference type="GO" id="GO:0032869">
    <property type="term" value="P:cellular response to insulin stimulus"/>
    <property type="evidence" value="ECO:0007669"/>
    <property type="project" value="TreeGrafter"/>
</dbReference>
<dbReference type="GO" id="GO:0071333">
    <property type="term" value="P:cellular response to glucose stimulus"/>
    <property type="evidence" value="ECO:0007669"/>
    <property type="project" value="TreeGrafter"/>
</dbReference>
<comment type="pathway">
    <text evidence="3">Carbohydrate biosynthesis; gluconeogenesis.</text>
</comment>
<keyword evidence="11" id="KW-0479">Metal-binding</keyword>
<dbReference type="NCBIfam" id="NF003253">
    <property type="entry name" value="PRK04210.1"/>
    <property type="match status" value="1"/>
</dbReference>
<evidence type="ECO:0000256" key="4">
    <source>
        <dbReference type="ARBA" id="ARBA00005796"/>
    </source>
</evidence>
<keyword evidence="7" id="KW-0312">Gluconeogenesis</keyword>
<dbReference type="InterPro" id="IPR035077">
    <property type="entry name" value="PEP_carboxykinase_GTP_C"/>
</dbReference>
<evidence type="ECO:0000313" key="25">
    <source>
        <dbReference type="RefSeq" id="XP_028354169.1"/>
    </source>
</evidence>
<dbReference type="InterPro" id="IPR013035">
    <property type="entry name" value="PEP_carboxykinase_C"/>
</dbReference>
<evidence type="ECO:0000256" key="1">
    <source>
        <dbReference type="ARBA" id="ARBA00001936"/>
    </source>
</evidence>
<dbReference type="EC" id="4.1.1.32" evidence="6"/>
<evidence type="ECO:0000256" key="10">
    <source>
        <dbReference type="ARBA" id="ARBA00022679"/>
    </source>
</evidence>
<evidence type="ECO:0000256" key="16">
    <source>
        <dbReference type="ARBA" id="ARBA00023211"/>
    </source>
</evidence>
<dbReference type="Pfam" id="PF17297">
    <property type="entry name" value="PEPCK_N"/>
    <property type="match status" value="1"/>
</dbReference>
<evidence type="ECO:0000256" key="5">
    <source>
        <dbReference type="ARBA" id="ARBA00011245"/>
    </source>
</evidence>
<comment type="catalytic activity">
    <reaction evidence="21">
        <text>L-seryl-[protein] + GTP = O-phospho-L-seryl-[protein] + GDP + H(+)</text>
        <dbReference type="Rhea" id="RHEA:64020"/>
        <dbReference type="Rhea" id="RHEA-COMP:9863"/>
        <dbReference type="Rhea" id="RHEA-COMP:11604"/>
        <dbReference type="ChEBI" id="CHEBI:15378"/>
        <dbReference type="ChEBI" id="CHEBI:29999"/>
        <dbReference type="ChEBI" id="CHEBI:37565"/>
        <dbReference type="ChEBI" id="CHEBI:58189"/>
        <dbReference type="ChEBI" id="CHEBI:83421"/>
    </reaction>
    <physiologicalReaction direction="left-to-right" evidence="21">
        <dbReference type="Rhea" id="RHEA:64021"/>
    </physiologicalReaction>
</comment>
<evidence type="ECO:0000256" key="13">
    <source>
        <dbReference type="ARBA" id="ARBA00022777"/>
    </source>
</evidence>
<dbReference type="PANTHER" id="PTHR11561:SF18">
    <property type="entry name" value="PHOSPHOENOLPYRUVATE CARBOXYKINASE, CYTOSOLIC [GTP]"/>
    <property type="match status" value="1"/>
</dbReference>
<comment type="subcellular location">
    <subcellularLocation>
        <location evidence="2">Cytoplasm</location>
    </subcellularLocation>
</comment>
<dbReference type="GO" id="GO:0006094">
    <property type="term" value="P:gluconeogenesis"/>
    <property type="evidence" value="ECO:0007669"/>
    <property type="project" value="UniProtKB-UniPathway"/>
</dbReference>
<dbReference type="InParanoid" id="A0A455BYP0"/>
<keyword evidence="16" id="KW-0464">Manganese</keyword>
<dbReference type="Gene3D" id="3.40.449.10">
    <property type="entry name" value="Phosphoenolpyruvate Carboxykinase, domain 1"/>
    <property type="match status" value="1"/>
</dbReference>
<evidence type="ECO:0000256" key="19">
    <source>
        <dbReference type="ARBA" id="ARBA00042054"/>
    </source>
</evidence>
<comment type="subunit">
    <text evidence="5">Monomer.</text>
</comment>
<keyword evidence="12" id="KW-0547">Nucleotide-binding</keyword>
<comment type="similarity">
    <text evidence="4">Belongs to the phosphoenolpyruvate carboxykinase [GTP] family.</text>
</comment>
<dbReference type="GO" id="GO:0046327">
    <property type="term" value="P:glycerol biosynthetic process from pyruvate"/>
    <property type="evidence" value="ECO:0007669"/>
    <property type="project" value="TreeGrafter"/>
</dbReference>
<comment type="cofactor">
    <cofactor evidence="1">
        <name>Mn(2+)</name>
        <dbReference type="ChEBI" id="CHEBI:29035"/>
    </cofactor>
</comment>
<dbReference type="CDD" id="cd00819">
    <property type="entry name" value="PEPCK_GTP"/>
    <property type="match status" value="1"/>
</dbReference>